<organism evidence="2 3">
    <name type="scientific">Fasciolopsis buskii</name>
    <dbReference type="NCBI Taxonomy" id="27845"/>
    <lineage>
        <taxon>Eukaryota</taxon>
        <taxon>Metazoa</taxon>
        <taxon>Spiralia</taxon>
        <taxon>Lophotrochozoa</taxon>
        <taxon>Platyhelminthes</taxon>
        <taxon>Trematoda</taxon>
        <taxon>Digenea</taxon>
        <taxon>Plagiorchiida</taxon>
        <taxon>Echinostomata</taxon>
        <taxon>Echinostomatoidea</taxon>
        <taxon>Fasciolidae</taxon>
        <taxon>Fasciolopsis</taxon>
    </lineage>
</organism>
<dbReference type="PANTHER" id="PTHR28547:SF1">
    <property type="entry name" value="PROTEIN MMS22-LIKE"/>
    <property type="match status" value="1"/>
</dbReference>
<name>A0A8E0VFE8_9TREM</name>
<dbReference type="EMBL" id="LUCM01009719">
    <property type="protein sequence ID" value="KAA0186499.1"/>
    <property type="molecule type" value="Genomic_DNA"/>
</dbReference>
<proteinExistence type="predicted"/>
<dbReference type="GO" id="GO:0031297">
    <property type="term" value="P:replication fork processing"/>
    <property type="evidence" value="ECO:0007669"/>
    <property type="project" value="InterPro"/>
</dbReference>
<dbReference type="Pfam" id="PF14911">
    <property type="entry name" value="MMS22L_C"/>
    <property type="match status" value="1"/>
</dbReference>
<keyword evidence="3" id="KW-1185">Reference proteome</keyword>
<dbReference type="AlphaFoldDB" id="A0A8E0VFE8"/>
<protein>
    <recommendedName>
        <fullName evidence="1">MMS22-like C-terminal domain-containing protein</fullName>
    </recommendedName>
</protein>
<dbReference type="InterPro" id="IPR042320">
    <property type="entry name" value="MMS22-like"/>
</dbReference>
<accession>A0A8E0VFE8</accession>
<feature type="domain" description="MMS22-like C-terminal" evidence="1">
    <location>
        <begin position="615"/>
        <end position="723"/>
    </location>
</feature>
<reference evidence="2" key="1">
    <citation type="submission" date="2019-05" db="EMBL/GenBank/DDBJ databases">
        <title>Annotation for the trematode Fasciolopsis buski.</title>
        <authorList>
            <person name="Choi Y.-J."/>
        </authorList>
    </citation>
    <scope>NUCLEOTIDE SEQUENCE</scope>
    <source>
        <strain evidence="2">HT</strain>
        <tissue evidence="2">Whole worm</tissue>
    </source>
</reference>
<comment type="caution">
    <text evidence="2">The sequence shown here is derived from an EMBL/GenBank/DDBJ whole genome shotgun (WGS) entry which is preliminary data.</text>
</comment>
<dbReference type="OrthoDB" id="6280583at2759"/>
<evidence type="ECO:0000313" key="2">
    <source>
        <dbReference type="EMBL" id="KAA0186499.1"/>
    </source>
</evidence>
<dbReference type="Proteomes" id="UP000728185">
    <property type="component" value="Unassembled WGS sequence"/>
</dbReference>
<dbReference type="InterPro" id="IPR029424">
    <property type="entry name" value="MMS22L_C"/>
</dbReference>
<dbReference type="PANTHER" id="PTHR28547">
    <property type="entry name" value="PROTEIN MMS22-LIKE"/>
    <property type="match status" value="1"/>
</dbReference>
<dbReference type="GO" id="GO:0000724">
    <property type="term" value="P:double-strand break repair via homologous recombination"/>
    <property type="evidence" value="ECO:0007669"/>
    <property type="project" value="InterPro"/>
</dbReference>
<sequence>MTSHFCSCRYSRLSDKDDESFLVQVTSQLRSLLIYVFGMDHQMSHSVHLFHAQIELWIISMKLLEYHCSDEQPPSFERLRPNPVIQHSPKLRPEFQNSDQAAVWLVYWSLLASTASVHKMYMKFSLQNEVSPANLQKYSIVIWLVRKLFLGELLPSDKEVQVYLNCLLNLFAIWGPNLEVIRSLWIYFVRRLDYGLALTSEGRSACYQDIRSSAFNIFCHLLRQIPISEFPELMSIVKLSLPTLTRQGAMRYLTLFGHLFCETLENLSESAAAVNIHGFTSLVNALAENCLASSSPEALHNWDVGRRCTTLHGIQLISLLCRRCCLRSDVKGIFSRLLNGIRQLAAIQNLIRQSILESIKLSNSDAGSSRLSLMGWRSELAELSVRFGCELAEFDEAHLVEIGYPLVTLVTLFLACLRIFLPDQLTSCLTSLYSPDYNRAMTLFEFFSTDASVDPAVRFAFCEACFATRTALKTTVTLFETELSSNSETVWRFFTIWLIYGLFVRPTADDRADNQLGSYLQLTSVDSEILAFFPPDMAALFNDVDPEYTLINIAAKFDLCKNFHERMAYKSLASGHLGRVCDMLCDLFSVCSLSDDQGTGLDATHIANCSREILCSIGFRAASLLIRHCAILLYTPVAAGSTESSFERVITAFVLPRQLYELSKWRSTTHVRTSERTLSPLVIECMRDKLPEFIHGFSQLSWRSDAYVTRIVRDSVRLYYQHLGGTCVAMAVLNSPSDFRVHLLHLVSQEALSEIDMNAPESDGRVQAIAKSLSLSSHFLPWIQWLAFGKQVHRDTRSAEAHQR</sequence>
<evidence type="ECO:0000259" key="1">
    <source>
        <dbReference type="Pfam" id="PF14911"/>
    </source>
</evidence>
<gene>
    <name evidence="2" type="ORF">FBUS_00077</name>
</gene>
<dbReference type="GO" id="GO:0043596">
    <property type="term" value="C:nuclear replication fork"/>
    <property type="evidence" value="ECO:0007669"/>
    <property type="project" value="TreeGrafter"/>
</dbReference>
<evidence type="ECO:0000313" key="3">
    <source>
        <dbReference type="Proteomes" id="UP000728185"/>
    </source>
</evidence>